<dbReference type="Proteomes" id="UP000823616">
    <property type="component" value="Unassembled WGS sequence"/>
</dbReference>
<feature type="binding site" evidence="2">
    <location>
        <position position="51"/>
    </location>
    <ligand>
        <name>substrate</name>
    </ligand>
</feature>
<comment type="caution">
    <text evidence="3">The sequence shown here is derived from an EMBL/GenBank/DDBJ whole genome shotgun (WGS) entry which is preliminary data.</text>
</comment>
<dbReference type="CDD" id="cd00475">
    <property type="entry name" value="Cis_IPPS"/>
    <property type="match status" value="1"/>
</dbReference>
<dbReference type="PANTHER" id="PTHR10291:SF0">
    <property type="entry name" value="DEHYDRODOLICHYL DIPHOSPHATE SYNTHASE 2"/>
    <property type="match status" value="1"/>
</dbReference>
<dbReference type="PROSITE" id="PS01066">
    <property type="entry name" value="UPP_SYNTHASE"/>
    <property type="match status" value="1"/>
</dbReference>
<feature type="binding site" evidence="2">
    <location>
        <position position="183"/>
    </location>
    <ligand>
        <name>Mg(2+)</name>
        <dbReference type="ChEBI" id="CHEBI:18420"/>
    </ligand>
</feature>
<feature type="binding site" evidence="2">
    <location>
        <position position="53"/>
    </location>
    <ligand>
        <name>substrate</name>
    </ligand>
</feature>
<dbReference type="Gene3D" id="3.40.1180.10">
    <property type="entry name" value="Decaprenyl diphosphate synthase-like"/>
    <property type="match status" value="1"/>
</dbReference>
<dbReference type="SUPFAM" id="SSF64005">
    <property type="entry name" value="Undecaprenyl diphosphate synthase"/>
    <property type="match status" value="1"/>
</dbReference>
<feature type="binding site" evidence="2">
    <location>
        <begin position="170"/>
        <end position="172"/>
    </location>
    <ligand>
        <name>substrate</name>
    </ligand>
</feature>
<dbReference type="GO" id="GO:0045547">
    <property type="term" value="F:ditrans,polycis-polyprenyl diphosphate synthase [(2E,6E)-farnesyl diphosphate specific] activity"/>
    <property type="evidence" value="ECO:0007669"/>
    <property type="project" value="TreeGrafter"/>
</dbReference>
<dbReference type="EC" id="2.5.1.-" evidence="2"/>
<feature type="binding site" evidence="2">
    <location>
        <position position="7"/>
    </location>
    <ligand>
        <name>substrate</name>
    </ligand>
</feature>
<dbReference type="HAMAP" id="MF_01139">
    <property type="entry name" value="ISPT"/>
    <property type="match status" value="1"/>
</dbReference>
<reference evidence="3" key="1">
    <citation type="submission" date="2020-10" db="EMBL/GenBank/DDBJ databases">
        <authorList>
            <person name="Gilroy R."/>
        </authorList>
    </citation>
    <scope>NUCLEOTIDE SEQUENCE</scope>
    <source>
        <strain evidence="3">B3-4054</strain>
    </source>
</reference>
<dbReference type="PANTHER" id="PTHR10291">
    <property type="entry name" value="DEHYDRODOLICHYL DIPHOSPHATE SYNTHASE FAMILY MEMBER"/>
    <property type="match status" value="1"/>
</dbReference>
<feature type="active site" description="Proton acceptor" evidence="2">
    <location>
        <position position="50"/>
    </location>
</feature>
<dbReference type="InterPro" id="IPR036424">
    <property type="entry name" value="UPP_synth-like_sf"/>
</dbReference>
<keyword evidence="2" id="KW-0479">Metal-binding</keyword>
<evidence type="ECO:0000256" key="2">
    <source>
        <dbReference type="HAMAP-Rule" id="MF_01139"/>
    </source>
</evidence>
<evidence type="ECO:0000256" key="1">
    <source>
        <dbReference type="ARBA" id="ARBA00022679"/>
    </source>
</evidence>
<dbReference type="InterPro" id="IPR001441">
    <property type="entry name" value="UPP_synth-like"/>
</dbReference>
<dbReference type="GO" id="GO:0016094">
    <property type="term" value="P:polyprenol biosynthetic process"/>
    <property type="evidence" value="ECO:0007669"/>
    <property type="project" value="TreeGrafter"/>
</dbReference>
<evidence type="ECO:0000313" key="3">
    <source>
        <dbReference type="EMBL" id="MBO8450824.1"/>
    </source>
</evidence>
<proteinExistence type="inferred from homology"/>
<accession>A0A9D9HH35</accession>
<keyword evidence="1 2" id="KW-0808">Transferase</keyword>
<feature type="binding site" evidence="2">
    <location>
        <begin position="47"/>
        <end position="49"/>
    </location>
    <ligand>
        <name>substrate</name>
    </ligand>
</feature>
<comment type="similarity">
    <text evidence="2">Belongs to the UPP synthase family.</text>
</comment>
<reference evidence="3" key="2">
    <citation type="journal article" date="2021" name="PeerJ">
        <title>Extensive microbial diversity within the chicken gut microbiome revealed by metagenomics and culture.</title>
        <authorList>
            <person name="Gilroy R."/>
            <person name="Ravi A."/>
            <person name="Getino M."/>
            <person name="Pursley I."/>
            <person name="Horton D.L."/>
            <person name="Alikhan N.F."/>
            <person name="Baker D."/>
            <person name="Gharbi K."/>
            <person name="Hall N."/>
            <person name="Watson M."/>
            <person name="Adriaenssens E.M."/>
            <person name="Foster-Nyarko E."/>
            <person name="Jarju S."/>
            <person name="Secka A."/>
            <person name="Antonio M."/>
            <person name="Oren A."/>
            <person name="Chaudhuri R.R."/>
            <person name="La Ragione R."/>
            <person name="Hildebrand F."/>
            <person name="Pallen M.J."/>
        </authorList>
    </citation>
    <scope>NUCLEOTIDE SEQUENCE</scope>
    <source>
        <strain evidence="3">B3-4054</strain>
    </source>
</reference>
<feature type="binding site" evidence="2">
    <location>
        <begin position="3"/>
        <end position="6"/>
    </location>
    <ligand>
        <name>substrate</name>
    </ligand>
</feature>
<keyword evidence="2" id="KW-0460">Magnesium</keyword>
<name>A0A9D9HH35_9SPIR</name>
<dbReference type="EMBL" id="JADIMS010000129">
    <property type="protein sequence ID" value="MBO8450824.1"/>
    <property type="molecule type" value="Genomic_DNA"/>
</dbReference>
<dbReference type="Pfam" id="PF01255">
    <property type="entry name" value="Prenyltransf"/>
    <property type="match status" value="1"/>
</dbReference>
<comment type="subunit">
    <text evidence="2">Homodimer.</text>
</comment>
<gene>
    <name evidence="3" type="primary">uppS</name>
    <name evidence="3" type="ORF">IAA96_06935</name>
</gene>
<feature type="active site" evidence="2">
    <location>
        <position position="2"/>
    </location>
</feature>
<comment type="cofactor">
    <cofactor evidence="2">
        <name>Mg(2+)</name>
        <dbReference type="ChEBI" id="CHEBI:18420"/>
    </cofactor>
    <text evidence="2">Binds 2 magnesium ions per subunit.</text>
</comment>
<organism evidence="3 4">
    <name type="scientific">Candidatus Avitreponema avistercoris</name>
    <dbReference type="NCBI Taxonomy" id="2840705"/>
    <lineage>
        <taxon>Bacteria</taxon>
        <taxon>Pseudomonadati</taxon>
        <taxon>Spirochaetota</taxon>
        <taxon>Spirochaetia</taxon>
        <taxon>Spirochaetales</taxon>
        <taxon>Candidatus Avitreponema</taxon>
    </lineage>
</organism>
<protein>
    <recommendedName>
        <fullName evidence="2">Isoprenyl transferase</fullName>
        <ecNumber evidence="2">2.5.1.-</ecNumber>
    </recommendedName>
</protein>
<dbReference type="GO" id="GO:0000287">
    <property type="term" value="F:magnesium ion binding"/>
    <property type="evidence" value="ECO:0007669"/>
    <property type="project" value="UniProtKB-UniRule"/>
</dbReference>
<dbReference type="InterPro" id="IPR018520">
    <property type="entry name" value="UPP_synth-like_CS"/>
</dbReference>
<feature type="binding site" evidence="2">
    <location>
        <position position="2"/>
    </location>
    <ligand>
        <name>Mg(2+)</name>
        <dbReference type="ChEBI" id="CHEBI:18420"/>
    </ligand>
</feature>
<sequence length="216" mass="24134">MDGNRRWAAARGLPQTVGHKRGLEAAKAVVKHASGMGIRYVTLYTFSTENWKRTEEEVGFLMNLVMTHLRAEMDFYRKNNIRVRFLGRAEDLPANVSREIDGVCAATAGFPGMCVNLAINYGGRDEIIRAVKKLSPADIAGLTEENFASFLDIPDLPPVDLLIRTGGDQRISNFLLWQSAYAELYFSSALWPDWNGECLEQAVADFAGRERRFGGQ</sequence>
<feature type="binding site" evidence="2">
    <location>
        <position position="19"/>
    </location>
    <ligand>
        <name>substrate</name>
    </ligand>
</feature>
<comment type="function">
    <text evidence="2">Catalyzes the condensation of isopentenyl diphosphate (IPP) with allylic pyrophosphates generating different type of terpenoids.</text>
</comment>
<comment type="caution">
    <text evidence="2">Lacks conserved residue(s) required for the propagation of feature annotation.</text>
</comment>
<dbReference type="NCBIfam" id="TIGR00055">
    <property type="entry name" value="uppS"/>
    <property type="match status" value="1"/>
</dbReference>
<dbReference type="AlphaFoldDB" id="A0A9D9HH35"/>
<evidence type="ECO:0000313" key="4">
    <source>
        <dbReference type="Proteomes" id="UP000823616"/>
    </source>
</evidence>
<feature type="binding site" evidence="2">
    <location>
        <position position="164"/>
    </location>
    <ligand>
        <name>substrate</name>
    </ligand>
</feature>